<organism evidence="1 2">
    <name type="scientific">Melghirimyces profundicolus</name>
    <dbReference type="NCBI Taxonomy" id="1242148"/>
    <lineage>
        <taxon>Bacteria</taxon>
        <taxon>Bacillati</taxon>
        <taxon>Bacillota</taxon>
        <taxon>Bacilli</taxon>
        <taxon>Bacillales</taxon>
        <taxon>Thermoactinomycetaceae</taxon>
        <taxon>Melghirimyces</taxon>
    </lineage>
</organism>
<proteinExistence type="predicted"/>
<gene>
    <name evidence="1" type="ORF">C8P63_1462</name>
</gene>
<accession>A0A2T6AWU7</accession>
<keyword evidence="2" id="KW-1185">Reference proteome</keyword>
<sequence>MVEYARELERRRFAKAPGNVLVVPRPEIYDEEPEEWADDNE</sequence>
<protein>
    <submittedName>
        <fullName evidence="1">Uncharacterized protein</fullName>
    </submittedName>
</protein>
<evidence type="ECO:0000313" key="2">
    <source>
        <dbReference type="Proteomes" id="UP000244240"/>
    </source>
</evidence>
<dbReference type="RefSeq" id="WP_281258745.1">
    <property type="nucleotide sequence ID" value="NZ_QBKR01000046.1"/>
</dbReference>
<reference evidence="1 2" key="1">
    <citation type="submission" date="2018-04" db="EMBL/GenBank/DDBJ databases">
        <title>Genomic Encyclopedia of Archaeal and Bacterial Type Strains, Phase II (KMG-II): from individual species to whole genera.</title>
        <authorList>
            <person name="Goeker M."/>
        </authorList>
    </citation>
    <scope>NUCLEOTIDE SEQUENCE [LARGE SCALE GENOMIC DNA]</scope>
    <source>
        <strain evidence="1 2">DSM 45787</strain>
    </source>
</reference>
<evidence type="ECO:0000313" key="1">
    <source>
        <dbReference type="EMBL" id="PTX48294.1"/>
    </source>
</evidence>
<dbReference type="AlphaFoldDB" id="A0A2T6AWU7"/>
<dbReference type="EMBL" id="QBKR01000046">
    <property type="protein sequence ID" value="PTX48294.1"/>
    <property type="molecule type" value="Genomic_DNA"/>
</dbReference>
<name>A0A2T6AWU7_9BACL</name>
<comment type="caution">
    <text evidence="1">The sequence shown here is derived from an EMBL/GenBank/DDBJ whole genome shotgun (WGS) entry which is preliminary data.</text>
</comment>
<dbReference type="Proteomes" id="UP000244240">
    <property type="component" value="Unassembled WGS sequence"/>
</dbReference>